<evidence type="ECO:0000313" key="14">
    <source>
        <dbReference type="Proteomes" id="UP000644727"/>
    </source>
</evidence>
<keyword evidence="7 11" id="KW-0648">Protein biosynthesis</keyword>
<dbReference type="InterPro" id="IPR004413">
    <property type="entry name" value="GatB"/>
</dbReference>
<evidence type="ECO:0000256" key="5">
    <source>
        <dbReference type="ARBA" id="ARBA00022741"/>
    </source>
</evidence>
<dbReference type="NCBIfam" id="NF004013">
    <property type="entry name" value="PRK05477.1-3"/>
    <property type="match status" value="1"/>
</dbReference>
<organism evidence="13 14">
    <name type="scientific">Brachybacterium epidermidis</name>
    <dbReference type="NCBI Taxonomy" id="2781983"/>
    <lineage>
        <taxon>Bacteria</taxon>
        <taxon>Bacillati</taxon>
        <taxon>Actinomycetota</taxon>
        <taxon>Actinomycetes</taxon>
        <taxon>Micrococcales</taxon>
        <taxon>Dermabacteraceae</taxon>
        <taxon>Brachybacterium</taxon>
    </lineage>
</organism>
<keyword evidence="4 11" id="KW-0436">Ligase</keyword>
<comment type="similarity">
    <text evidence="1 11">Belongs to the GatB/GatE family. GatB subfamily.</text>
</comment>
<dbReference type="Pfam" id="PF02637">
    <property type="entry name" value="GatB_Yqey"/>
    <property type="match status" value="1"/>
</dbReference>
<dbReference type="EC" id="6.3.5.-" evidence="11"/>
<dbReference type="RefSeq" id="WP_193864828.1">
    <property type="nucleotide sequence ID" value="NZ_JADEYR010000001.1"/>
</dbReference>
<dbReference type="EMBL" id="JADEYR010000001">
    <property type="protein sequence ID" value="MBE9403117.1"/>
    <property type="molecule type" value="Genomic_DNA"/>
</dbReference>
<comment type="subunit">
    <text evidence="2 11">Heterotrimer of A, B and C subunits.</text>
</comment>
<feature type="domain" description="Asn/Gln amidotransferase" evidence="12">
    <location>
        <begin position="351"/>
        <end position="498"/>
    </location>
</feature>
<dbReference type="SUPFAM" id="SSF89095">
    <property type="entry name" value="GatB/YqeY motif"/>
    <property type="match status" value="1"/>
</dbReference>
<evidence type="ECO:0000256" key="6">
    <source>
        <dbReference type="ARBA" id="ARBA00022840"/>
    </source>
</evidence>
<evidence type="ECO:0000256" key="2">
    <source>
        <dbReference type="ARBA" id="ARBA00011123"/>
    </source>
</evidence>
<evidence type="ECO:0000256" key="4">
    <source>
        <dbReference type="ARBA" id="ARBA00022598"/>
    </source>
</evidence>
<name>A0ABR9VY50_9MICO</name>
<dbReference type="InterPro" id="IPR014746">
    <property type="entry name" value="Gln_synth/guanido_kin_cat_dom"/>
</dbReference>
<evidence type="ECO:0000256" key="10">
    <source>
        <dbReference type="ARBA" id="ARBA00047913"/>
    </source>
</evidence>
<accession>A0ABR9VY50</accession>
<evidence type="ECO:0000256" key="7">
    <source>
        <dbReference type="ARBA" id="ARBA00022917"/>
    </source>
</evidence>
<evidence type="ECO:0000256" key="11">
    <source>
        <dbReference type="HAMAP-Rule" id="MF_00121"/>
    </source>
</evidence>
<dbReference type="InterPro" id="IPR018027">
    <property type="entry name" value="Asn/Gln_amidotransferase"/>
</dbReference>
<dbReference type="NCBIfam" id="NF004014">
    <property type="entry name" value="PRK05477.1-4"/>
    <property type="match status" value="1"/>
</dbReference>
<gene>
    <name evidence="11 13" type="primary">gatB</name>
    <name evidence="13" type="ORF">IOE58_02510</name>
</gene>
<comment type="caution">
    <text evidence="13">The sequence shown here is derived from an EMBL/GenBank/DDBJ whole genome shotgun (WGS) entry which is preliminary data.</text>
</comment>
<protein>
    <recommendedName>
        <fullName evidence="3 11">Aspartyl/glutamyl-tRNA(Asn/Gln) amidotransferase subunit B</fullName>
        <shortName evidence="11">Asp/Glu-ADT subunit B</shortName>
        <ecNumber evidence="11">6.3.5.-</ecNumber>
    </recommendedName>
</protein>
<keyword evidence="6 11" id="KW-0067">ATP-binding</keyword>
<dbReference type="InterPro" id="IPR003789">
    <property type="entry name" value="Asn/Gln_tRNA_amidoTrase-B-like"/>
</dbReference>
<dbReference type="PANTHER" id="PTHR11659:SF0">
    <property type="entry name" value="GLUTAMYL-TRNA(GLN) AMIDOTRANSFERASE SUBUNIT B, MITOCHONDRIAL"/>
    <property type="match status" value="1"/>
</dbReference>
<dbReference type="HAMAP" id="MF_00121">
    <property type="entry name" value="GatB"/>
    <property type="match status" value="1"/>
</dbReference>
<dbReference type="InterPro" id="IPR023168">
    <property type="entry name" value="GatB_Yqey_C_2"/>
</dbReference>
<dbReference type="SUPFAM" id="SSF55931">
    <property type="entry name" value="Glutamine synthetase/guanido kinase"/>
    <property type="match status" value="1"/>
</dbReference>
<evidence type="ECO:0000313" key="13">
    <source>
        <dbReference type="EMBL" id="MBE9403117.1"/>
    </source>
</evidence>
<comment type="catalytic activity">
    <reaction evidence="9 11">
        <text>L-aspartyl-tRNA(Asn) + L-glutamine + ATP + H2O = L-asparaginyl-tRNA(Asn) + L-glutamate + ADP + phosphate + 2 H(+)</text>
        <dbReference type="Rhea" id="RHEA:14513"/>
        <dbReference type="Rhea" id="RHEA-COMP:9674"/>
        <dbReference type="Rhea" id="RHEA-COMP:9677"/>
        <dbReference type="ChEBI" id="CHEBI:15377"/>
        <dbReference type="ChEBI" id="CHEBI:15378"/>
        <dbReference type="ChEBI" id="CHEBI:29985"/>
        <dbReference type="ChEBI" id="CHEBI:30616"/>
        <dbReference type="ChEBI" id="CHEBI:43474"/>
        <dbReference type="ChEBI" id="CHEBI:58359"/>
        <dbReference type="ChEBI" id="CHEBI:78515"/>
        <dbReference type="ChEBI" id="CHEBI:78516"/>
        <dbReference type="ChEBI" id="CHEBI:456216"/>
    </reaction>
</comment>
<keyword evidence="5 11" id="KW-0547">Nucleotide-binding</keyword>
<proteinExistence type="inferred from homology"/>
<sequence>MRTDPLVDYDEAVDRYDPVLGIEVHVELGTDTKMFDGAPNVFAADPNTAITPVSLGLPGTLPVVNGKAIEYAIKIGLALNCQIAEHCRFARKQYFYPDLTKNFQTSQYDEPIAFDGWIDVELEDGETVRVEIERAHMEEDAGKNTHLGGATGRIQGATRSLVDYNRAGVPLVEIVTRPIEGVGERAPEVAAAYVRTLRDIFRTLQVSEARMERGNVRADVNVSLRPSPESPLGTRTETKNVNSFRSIERSVRFEISRQAGILDAGGTVVQETRHFHEDTGETSSGRVKSDAEDYRYFPEPDLVPVAPSRAWVEELRAALPELPAARRRRLLGEWGYSDLEMRDVINAGALDLIESTVAAGASPQAARKWWMGELARTAKEHETELEQLAVTPAQIAELQGLVDGRKINDKIAKQVLGKVLEGKGDPAAIVEQEGLAVVSDDSVLTGAVDQAIAENPDVVEKIKGGKVQAIGALIGPIMKATRGQADAGRVREIIMERLGLS</sequence>
<dbReference type="InterPro" id="IPR006075">
    <property type="entry name" value="Asn/Gln-tRNA_Trfase_suB/E_cat"/>
</dbReference>
<reference evidence="13 14" key="1">
    <citation type="submission" date="2020-10" db="EMBL/GenBank/DDBJ databases">
        <title>Draft genome and description of Brachybacterium epidermidis sp nov.</title>
        <authorList>
            <person name="Boxberger M."/>
            <person name="La Scola B."/>
        </authorList>
    </citation>
    <scope>NUCLEOTIDE SEQUENCE [LARGE SCALE GENOMIC DNA]</scope>
    <source>
        <strain evidence="13 14">Marseille-Q2903</strain>
    </source>
</reference>
<evidence type="ECO:0000259" key="12">
    <source>
        <dbReference type="SMART" id="SM00845"/>
    </source>
</evidence>
<dbReference type="InterPro" id="IPR017958">
    <property type="entry name" value="Gln-tRNA_amidoTrfase_suB_CS"/>
</dbReference>
<dbReference type="InterPro" id="IPR017959">
    <property type="entry name" value="Asn/Gln-tRNA_amidoTrfase_suB/E"/>
</dbReference>
<dbReference type="PROSITE" id="PS01234">
    <property type="entry name" value="GATB"/>
    <property type="match status" value="1"/>
</dbReference>
<dbReference type="SMART" id="SM00845">
    <property type="entry name" value="GatB_Yqey"/>
    <property type="match status" value="1"/>
</dbReference>
<dbReference type="Pfam" id="PF02934">
    <property type="entry name" value="GatB_N"/>
    <property type="match status" value="1"/>
</dbReference>
<dbReference type="NCBIfam" id="NF004012">
    <property type="entry name" value="PRK05477.1-2"/>
    <property type="match status" value="1"/>
</dbReference>
<comment type="function">
    <text evidence="8 11">Allows the formation of correctly charged Asn-tRNA(Asn) or Gln-tRNA(Gln) through the transamidation of misacylated Asp-tRNA(Asn) or Glu-tRNA(Gln) in organisms which lack either or both of asparaginyl-tRNA or glutaminyl-tRNA synthetases. The reaction takes place in the presence of glutamine and ATP through an activated phospho-Asp-tRNA(Asn) or phospho-Glu-tRNA(Gln).</text>
</comment>
<dbReference type="Proteomes" id="UP000644727">
    <property type="component" value="Unassembled WGS sequence"/>
</dbReference>
<evidence type="ECO:0000256" key="9">
    <source>
        <dbReference type="ARBA" id="ARBA00047380"/>
    </source>
</evidence>
<dbReference type="PANTHER" id="PTHR11659">
    <property type="entry name" value="GLUTAMYL-TRNA GLN AMIDOTRANSFERASE SUBUNIT B MITOCHONDRIAL AND PROKARYOTIC PET112-RELATED"/>
    <property type="match status" value="1"/>
</dbReference>
<evidence type="ECO:0000256" key="3">
    <source>
        <dbReference type="ARBA" id="ARBA00016923"/>
    </source>
</evidence>
<dbReference type="NCBIfam" id="TIGR00133">
    <property type="entry name" value="gatB"/>
    <property type="match status" value="1"/>
</dbReference>
<evidence type="ECO:0000256" key="8">
    <source>
        <dbReference type="ARBA" id="ARBA00024799"/>
    </source>
</evidence>
<comment type="catalytic activity">
    <reaction evidence="10 11">
        <text>L-glutamyl-tRNA(Gln) + L-glutamine + ATP + H2O = L-glutaminyl-tRNA(Gln) + L-glutamate + ADP + phosphate + H(+)</text>
        <dbReference type="Rhea" id="RHEA:17521"/>
        <dbReference type="Rhea" id="RHEA-COMP:9681"/>
        <dbReference type="Rhea" id="RHEA-COMP:9684"/>
        <dbReference type="ChEBI" id="CHEBI:15377"/>
        <dbReference type="ChEBI" id="CHEBI:15378"/>
        <dbReference type="ChEBI" id="CHEBI:29985"/>
        <dbReference type="ChEBI" id="CHEBI:30616"/>
        <dbReference type="ChEBI" id="CHEBI:43474"/>
        <dbReference type="ChEBI" id="CHEBI:58359"/>
        <dbReference type="ChEBI" id="CHEBI:78520"/>
        <dbReference type="ChEBI" id="CHEBI:78521"/>
        <dbReference type="ChEBI" id="CHEBI:456216"/>
    </reaction>
</comment>
<dbReference type="Gene3D" id="1.10.10.410">
    <property type="match status" value="1"/>
</dbReference>
<evidence type="ECO:0000256" key="1">
    <source>
        <dbReference type="ARBA" id="ARBA00005306"/>
    </source>
</evidence>
<keyword evidence="14" id="KW-1185">Reference proteome</keyword>